<name>A0A0G2EDV9_9PEZI</name>
<dbReference type="AlphaFoldDB" id="A0A0G2EDV9"/>
<gene>
    <name evidence="1" type="ORF">UCDDS831_g04788</name>
</gene>
<proteinExistence type="predicted"/>
<accession>A0A0G2EDV9</accession>
<evidence type="ECO:0000313" key="1">
    <source>
        <dbReference type="EMBL" id="KKY20446.1"/>
    </source>
</evidence>
<protein>
    <submittedName>
        <fullName evidence="1">Putative ca2+-modulated nonselective cation channel polycystin</fullName>
    </submittedName>
</protein>
<organism evidence="1 2">
    <name type="scientific">Diplodia seriata</name>
    <dbReference type="NCBI Taxonomy" id="420778"/>
    <lineage>
        <taxon>Eukaryota</taxon>
        <taxon>Fungi</taxon>
        <taxon>Dikarya</taxon>
        <taxon>Ascomycota</taxon>
        <taxon>Pezizomycotina</taxon>
        <taxon>Dothideomycetes</taxon>
        <taxon>Dothideomycetes incertae sedis</taxon>
        <taxon>Botryosphaeriales</taxon>
        <taxon>Botryosphaeriaceae</taxon>
        <taxon>Diplodia</taxon>
    </lineage>
</organism>
<sequence>MYLSDIVIGGTTLSGLFGAGSTYVIDGQVLTIGGTITVDGTTISFPSATAVVVNGITQTLVAPAYTTNAPDLTIAGTVYTDSPGPGTTYIIHGATLTPGGAVTVDGTTISLSPSATALVVDGVTTTLFPATRTAAATGSPILTIDGQTYTALPNSGTAGPTYVVGGQSLTPGG</sequence>
<comment type="caution">
    <text evidence="1">The sequence shown here is derived from an EMBL/GenBank/DDBJ whole genome shotgun (WGS) entry which is preliminary data.</text>
</comment>
<dbReference type="Proteomes" id="UP000034182">
    <property type="component" value="Unassembled WGS sequence"/>
</dbReference>
<dbReference type="EMBL" id="LAQI01000100">
    <property type="protein sequence ID" value="KKY20446.1"/>
    <property type="molecule type" value="Genomic_DNA"/>
</dbReference>
<reference evidence="1 2" key="2">
    <citation type="submission" date="2015-05" db="EMBL/GenBank/DDBJ databases">
        <title>Distinctive expansion of gene families associated with plant cell wall degradation and secondary metabolism in the genomes of grapevine trunk pathogens.</title>
        <authorList>
            <person name="Lawrence D.P."/>
            <person name="Travadon R."/>
            <person name="Rolshausen P.E."/>
            <person name="Baumgartner K."/>
        </authorList>
    </citation>
    <scope>NUCLEOTIDE SEQUENCE [LARGE SCALE GENOMIC DNA]</scope>
    <source>
        <strain evidence="1">DS831</strain>
    </source>
</reference>
<evidence type="ECO:0000313" key="2">
    <source>
        <dbReference type="Proteomes" id="UP000034182"/>
    </source>
</evidence>
<reference evidence="1 2" key="1">
    <citation type="submission" date="2015-03" db="EMBL/GenBank/DDBJ databases">
        <authorList>
            <person name="Morales-Cruz A."/>
            <person name="Amrine K.C."/>
            <person name="Cantu D."/>
        </authorList>
    </citation>
    <scope>NUCLEOTIDE SEQUENCE [LARGE SCALE GENOMIC DNA]</scope>
    <source>
        <strain evidence="1">DS831</strain>
    </source>
</reference>